<comment type="catalytic activity">
    <reaction evidence="10">
        <text>a very-long-chain acyl-CoA + malonyl-CoA + H(+) = a very-long-chain 3-oxoacyl-CoA + CO2 + CoA</text>
        <dbReference type="Rhea" id="RHEA:32727"/>
        <dbReference type="ChEBI" id="CHEBI:15378"/>
        <dbReference type="ChEBI" id="CHEBI:16526"/>
        <dbReference type="ChEBI" id="CHEBI:57287"/>
        <dbReference type="ChEBI" id="CHEBI:57384"/>
        <dbReference type="ChEBI" id="CHEBI:90725"/>
        <dbReference type="ChEBI" id="CHEBI:90736"/>
        <dbReference type="EC" id="2.3.1.199"/>
    </reaction>
</comment>
<evidence type="ECO:0000256" key="5">
    <source>
        <dbReference type="ARBA" id="ARBA00022832"/>
    </source>
</evidence>
<evidence type="ECO:0000256" key="7">
    <source>
        <dbReference type="ARBA" id="ARBA00023098"/>
    </source>
</evidence>
<protein>
    <recommendedName>
        <fullName evidence="10">Elongation of very long chain fatty acids protein</fullName>
        <ecNumber evidence="10">2.3.1.199</ecNumber>
    </recommendedName>
    <alternativeName>
        <fullName evidence="10">Very-long-chain 3-oxoacyl-CoA synthase</fullName>
    </alternativeName>
</protein>
<keyword evidence="4 10" id="KW-0812">Transmembrane</keyword>
<dbReference type="GO" id="GO:0009922">
    <property type="term" value="F:fatty acid elongase activity"/>
    <property type="evidence" value="ECO:0007669"/>
    <property type="project" value="UniProtKB-EC"/>
</dbReference>
<evidence type="ECO:0000256" key="8">
    <source>
        <dbReference type="ARBA" id="ARBA00023136"/>
    </source>
</evidence>
<comment type="caution">
    <text evidence="10">Lacks conserved residue(s) required for the propagation of feature annotation.</text>
</comment>
<keyword evidence="3 10" id="KW-0808">Transferase</keyword>
<evidence type="ECO:0000256" key="4">
    <source>
        <dbReference type="ARBA" id="ARBA00022692"/>
    </source>
</evidence>
<keyword evidence="2 10" id="KW-0444">Lipid biosynthesis</keyword>
<keyword evidence="5 10" id="KW-0276">Fatty acid metabolism</keyword>
<dbReference type="PANTHER" id="PTHR11157:SF17">
    <property type="entry name" value="ELONGATION OF VERY LONG CHAIN FATTY ACIDS PROTEIN 6"/>
    <property type="match status" value="1"/>
</dbReference>
<name>A0A226DPK1_FOLCA</name>
<reference evidence="11 12" key="1">
    <citation type="submission" date="2015-12" db="EMBL/GenBank/DDBJ databases">
        <title>The genome of Folsomia candida.</title>
        <authorList>
            <person name="Faddeeva A."/>
            <person name="Derks M.F."/>
            <person name="Anvar Y."/>
            <person name="Smit S."/>
            <person name="Van Straalen N."/>
            <person name="Roelofs D."/>
        </authorList>
    </citation>
    <scope>NUCLEOTIDE SEQUENCE [LARGE SCALE GENOMIC DNA]</scope>
    <source>
        <strain evidence="11 12">VU population</strain>
        <tissue evidence="11">Whole body</tissue>
    </source>
</reference>
<gene>
    <name evidence="11" type="ORF">Fcan01_17710</name>
</gene>
<dbReference type="GO" id="GO:0005789">
    <property type="term" value="C:endoplasmic reticulum membrane"/>
    <property type="evidence" value="ECO:0007669"/>
    <property type="project" value="TreeGrafter"/>
</dbReference>
<feature type="transmembrane region" description="Helical" evidence="10">
    <location>
        <begin position="56"/>
        <end position="75"/>
    </location>
</feature>
<keyword evidence="7 10" id="KW-0443">Lipid metabolism</keyword>
<dbReference type="GO" id="GO:0034625">
    <property type="term" value="P:fatty acid elongation, monounsaturated fatty acid"/>
    <property type="evidence" value="ECO:0007669"/>
    <property type="project" value="TreeGrafter"/>
</dbReference>
<feature type="transmembrane region" description="Helical" evidence="10">
    <location>
        <begin position="161"/>
        <end position="178"/>
    </location>
</feature>
<dbReference type="EMBL" id="LNIX01000013">
    <property type="protein sequence ID" value="OXA47442.1"/>
    <property type="molecule type" value="Genomic_DNA"/>
</dbReference>
<evidence type="ECO:0000256" key="1">
    <source>
        <dbReference type="ARBA" id="ARBA00004141"/>
    </source>
</evidence>
<comment type="caution">
    <text evidence="11">The sequence shown here is derived from an EMBL/GenBank/DDBJ whole genome shotgun (WGS) entry which is preliminary data.</text>
</comment>
<dbReference type="GO" id="GO:0019367">
    <property type="term" value="P:fatty acid elongation, saturated fatty acid"/>
    <property type="evidence" value="ECO:0007669"/>
    <property type="project" value="TreeGrafter"/>
</dbReference>
<dbReference type="GO" id="GO:0042761">
    <property type="term" value="P:very long-chain fatty acid biosynthetic process"/>
    <property type="evidence" value="ECO:0007669"/>
    <property type="project" value="TreeGrafter"/>
</dbReference>
<keyword evidence="6 10" id="KW-1133">Transmembrane helix</keyword>
<organism evidence="11 12">
    <name type="scientific">Folsomia candida</name>
    <name type="common">Springtail</name>
    <dbReference type="NCBI Taxonomy" id="158441"/>
    <lineage>
        <taxon>Eukaryota</taxon>
        <taxon>Metazoa</taxon>
        <taxon>Ecdysozoa</taxon>
        <taxon>Arthropoda</taxon>
        <taxon>Hexapoda</taxon>
        <taxon>Collembola</taxon>
        <taxon>Entomobryomorpha</taxon>
        <taxon>Isotomoidea</taxon>
        <taxon>Isotomidae</taxon>
        <taxon>Proisotominae</taxon>
        <taxon>Folsomia</taxon>
    </lineage>
</organism>
<dbReference type="InterPro" id="IPR002076">
    <property type="entry name" value="ELO_fam"/>
</dbReference>
<dbReference type="AlphaFoldDB" id="A0A226DPK1"/>
<dbReference type="GO" id="GO:0030148">
    <property type="term" value="P:sphingolipid biosynthetic process"/>
    <property type="evidence" value="ECO:0007669"/>
    <property type="project" value="TreeGrafter"/>
</dbReference>
<comment type="similarity">
    <text evidence="10">Belongs to the ELO family.</text>
</comment>
<evidence type="ECO:0000256" key="6">
    <source>
        <dbReference type="ARBA" id="ARBA00022989"/>
    </source>
</evidence>
<dbReference type="PANTHER" id="PTHR11157">
    <property type="entry name" value="FATTY ACID ACYL TRANSFERASE-RELATED"/>
    <property type="match status" value="1"/>
</dbReference>
<evidence type="ECO:0000256" key="3">
    <source>
        <dbReference type="ARBA" id="ARBA00022679"/>
    </source>
</evidence>
<proteinExistence type="inferred from homology"/>
<dbReference type="GO" id="GO:0034626">
    <property type="term" value="P:fatty acid elongation, polyunsaturated fatty acid"/>
    <property type="evidence" value="ECO:0007669"/>
    <property type="project" value="TreeGrafter"/>
</dbReference>
<keyword evidence="9 10" id="KW-0275">Fatty acid biosynthesis</keyword>
<evidence type="ECO:0000256" key="10">
    <source>
        <dbReference type="RuleBase" id="RU361115"/>
    </source>
</evidence>
<sequence length="216" mass="25515">MLHITDLAQSWFFPDFDTSYVEWDYTKNQTIEPFAFERDYIDFPSSRKFWWKNSRLIIQISVIYVLLVHSLAWWMKTRKPFDLRKELFAWNVALALFSVVGCVRVFTELWDVLTGQNGFHRSICVRDTLNISTGFWNVAIPFSKLAEFVDTTFIVLRKRPLTFLHVYKLVAFFIPLFYQAIDYKPSRKFAMCLTTLQILQFVTMLGAHGYAISVKC</sequence>
<comment type="subcellular location">
    <subcellularLocation>
        <location evidence="1">Membrane</location>
        <topology evidence="1">Multi-pass membrane protein</topology>
    </subcellularLocation>
</comment>
<feature type="transmembrane region" description="Helical" evidence="10">
    <location>
        <begin position="190"/>
        <end position="212"/>
    </location>
</feature>
<accession>A0A226DPK1</accession>
<dbReference type="Proteomes" id="UP000198287">
    <property type="component" value="Unassembled WGS sequence"/>
</dbReference>
<keyword evidence="12" id="KW-1185">Reference proteome</keyword>
<evidence type="ECO:0000256" key="2">
    <source>
        <dbReference type="ARBA" id="ARBA00022516"/>
    </source>
</evidence>
<dbReference type="OrthoDB" id="10259681at2759"/>
<feature type="transmembrane region" description="Helical" evidence="10">
    <location>
        <begin position="87"/>
        <end position="107"/>
    </location>
</feature>
<evidence type="ECO:0000313" key="12">
    <source>
        <dbReference type="Proteomes" id="UP000198287"/>
    </source>
</evidence>
<evidence type="ECO:0000313" key="11">
    <source>
        <dbReference type="EMBL" id="OXA47442.1"/>
    </source>
</evidence>
<evidence type="ECO:0000256" key="9">
    <source>
        <dbReference type="ARBA" id="ARBA00023160"/>
    </source>
</evidence>
<keyword evidence="8 10" id="KW-0472">Membrane</keyword>
<dbReference type="Pfam" id="PF01151">
    <property type="entry name" value="ELO"/>
    <property type="match status" value="1"/>
</dbReference>
<dbReference type="EC" id="2.3.1.199" evidence="10"/>